<keyword evidence="10" id="KW-1185">Reference proteome</keyword>
<evidence type="ECO:0008006" key="11">
    <source>
        <dbReference type="Google" id="ProtNLM"/>
    </source>
</evidence>
<gene>
    <name evidence="9" type="ORF">C8A01DRAFT_43388</name>
</gene>
<dbReference type="SUPFAM" id="SSF50978">
    <property type="entry name" value="WD40 repeat-like"/>
    <property type="match status" value="1"/>
</dbReference>
<comment type="caution">
    <text evidence="9">The sequence shown here is derived from an EMBL/GenBank/DDBJ whole genome shotgun (WGS) entry which is preliminary data.</text>
</comment>
<evidence type="ECO:0000256" key="1">
    <source>
        <dbReference type="ARBA" id="ARBA00004123"/>
    </source>
</evidence>
<evidence type="ECO:0000256" key="7">
    <source>
        <dbReference type="PROSITE-ProRule" id="PRU00221"/>
    </source>
</evidence>
<proteinExistence type="inferred from homology"/>
<dbReference type="InterPro" id="IPR015943">
    <property type="entry name" value="WD40/YVTN_repeat-like_dom_sf"/>
</dbReference>
<dbReference type="InterPro" id="IPR001680">
    <property type="entry name" value="WD40_rpt"/>
</dbReference>
<feature type="compositionally biased region" description="Low complexity" evidence="8">
    <location>
        <begin position="186"/>
        <end position="196"/>
    </location>
</feature>
<organism evidence="9 10">
    <name type="scientific">Parachaetomium inaequale</name>
    <dbReference type="NCBI Taxonomy" id="2588326"/>
    <lineage>
        <taxon>Eukaryota</taxon>
        <taxon>Fungi</taxon>
        <taxon>Dikarya</taxon>
        <taxon>Ascomycota</taxon>
        <taxon>Pezizomycotina</taxon>
        <taxon>Sordariomycetes</taxon>
        <taxon>Sordariomycetidae</taxon>
        <taxon>Sordariales</taxon>
        <taxon>Chaetomiaceae</taxon>
        <taxon>Parachaetomium</taxon>
    </lineage>
</organism>
<reference evidence="10" key="1">
    <citation type="journal article" date="2023" name="Mol. Phylogenet. Evol.">
        <title>Genome-scale phylogeny and comparative genomics of the fungal order Sordariales.</title>
        <authorList>
            <person name="Hensen N."/>
            <person name="Bonometti L."/>
            <person name="Westerberg I."/>
            <person name="Brannstrom I.O."/>
            <person name="Guillou S."/>
            <person name="Cros-Aarteil S."/>
            <person name="Calhoun S."/>
            <person name="Haridas S."/>
            <person name="Kuo A."/>
            <person name="Mondo S."/>
            <person name="Pangilinan J."/>
            <person name="Riley R."/>
            <person name="LaButti K."/>
            <person name="Andreopoulos B."/>
            <person name="Lipzen A."/>
            <person name="Chen C."/>
            <person name="Yan M."/>
            <person name="Daum C."/>
            <person name="Ng V."/>
            <person name="Clum A."/>
            <person name="Steindorff A."/>
            <person name="Ohm R.A."/>
            <person name="Martin F."/>
            <person name="Silar P."/>
            <person name="Natvig D.O."/>
            <person name="Lalanne C."/>
            <person name="Gautier V."/>
            <person name="Ament-Velasquez S.L."/>
            <person name="Kruys A."/>
            <person name="Hutchinson M.I."/>
            <person name="Powell A.J."/>
            <person name="Barry K."/>
            <person name="Miller A.N."/>
            <person name="Grigoriev I.V."/>
            <person name="Debuchy R."/>
            <person name="Gladieux P."/>
            <person name="Hiltunen Thoren M."/>
            <person name="Johannesson H."/>
        </authorList>
    </citation>
    <scope>NUCLEOTIDE SEQUENCE [LARGE SCALE GENOMIC DNA]</scope>
    <source>
        <strain evidence="10">CBS 284.82</strain>
    </source>
</reference>
<sequence>MVLPYHLVKVCGNAVFAARGSDIHSFTSTLEYVSTWKYPAQQREESNGPSAEAQDSPAPEGPPAKRRRVEPGQGPASNGHRADSANGQPKSKKAALYDVPANERPFVQGLYATTDGRHLVAITGSDKTIWVFEHDGAGNLKQLSQRAMPKRPCSLALTPDNRTILSADKFGDVYSLPLLPSTTTAATALSSAPTPSGSEPPLAEPKSRSETPSTPTTTAAFKPQADELTVHTKRNLKALENQKISLGRRALQEQLNRPQFELTLLLGHVSMLTAICVGTTTTTTTEGNGGGEGRKVREYIITADRDEHIRVSRGIPQAHVIEGFCLGHEDFVSRLCVAPGGKDKILISGGGDDYLFVWDWVRGQLLGKAGVLEHVKGVVGQEAASKVAVTRVFACRWEAGTGVFVVVERIPALFRYELLSDNTLHHRETIPLPGNPLDVEAIETSSAATPRLLVALYPSEATEDNSTSSSLMALDKEEAGWRQSKVENLPAGGSDINIGETELQKILYSTESLRKLSDFD</sequence>
<protein>
    <recommendedName>
        <fullName evidence="11">tRNA (guanine-N(7)-)-methyltransferase non-catalytic subunit TRM82</fullName>
    </recommendedName>
</protein>
<evidence type="ECO:0000313" key="9">
    <source>
        <dbReference type="EMBL" id="KAK4043631.1"/>
    </source>
</evidence>
<comment type="function">
    <text evidence="6">Required for the formation of N(7)-methylguanine at position 46 (m7G46) in tRNA. In the complex, it is required to stabilize and induce conformational changes of the catalytic subunit.</text>
</comment>
<dbReference type="PANTHER" id="PTHR16288:SF0">
    <property type="entry name" value="TRNA (GUANINE-N(7)-)-METHYLTRANSFERASE NON-CATALYTIC SUBUNIT WDR4"/>
    <property type="match status" value="1"/>
</dbReference>
<evidence type="ECO:0000256" key="8">
    <source>
        <dbReference type="SAM" id="MobiDB-lite"/>
    </source>
</evidence>
<dbReference type="InterPro" id="IPR036322">
    <property type="entry name" value="WD40_repeat_dom_sf"/>
</dbReference>
<evidence type="ECO:0000256" key="4">
    <source>
        <dbReference type="ARBA" id="ARBA00022737"/>
    </source>
</evidence>
<dbReference type="HAMAP" id="MF_03056">
    <property type="entry name" value="TRM82"/>
    <property type="match status" value="1"/>
</dbReference>
<keyword evidence="5 6" id="KW-0539">Nucleus</keyword>
<dbReference type="PROSITE" id="PS50082">
    <property type="entry name" value="WD_REPEATS_2"/>
    <property type="match status" value="1"/>
</dbReference>
<evidence type="ECO:0000256" key="5">
    <source>
        <dbReference type="ARBA" id="ARBA00023242"/>
    </source>
</evidence>
<comment type="pathway">
    <text evidence="6">tRNA modification; N(7)-methylguanine-tRNA biosynthesis.</text>
</comment>
<dbReference type="GO" id="GO:0005634">
    <property type="term" value="C:nucleus"/>
    <property type="evidence" value="ECO:0007669"/>
    <property type="project" value="UniProtKB-SubCell"/>
</dbReference>
<accession>A0AAN6PMD6</accession>
<dbReference type="SMART" id="SM00320">
    <property type="entry name" value="WD40"/>
    <property type="match status" value="3"/>
</dbReference>
<keyword evidence="3 6" id="KW-0819">tRNA processing</keyword>
<dbReference type="PANTHER" id="PTHR16288">
    <property type="entry name" value="WD40 REPEAT PROTEIN 4"/>
    <property type="match status" value="1"/>
</dbReference>
<name>A0AAN6PMD6_9PEZI</name>
<evidence type="ECO:0000256" key="2">
    <source>
        <dbReference type="ARBA" id="ARBA00022574"/>
    </source>
</evidence>
<dbReference type="AlphaFoldDB" id="A0AAN6PMD6"/>
<dbReference type="Gene3D" id="2.130.10.10">
    <property type="entry name" value="YVTN repeat-like/Quinoprotein amine dehydrogenase"/>
    <property type="match status" value="2"/>
</dbReference>
<dbReference type="Pfam" id="PF00400">
    <property type="entry name" value="WD40"/>
    <property type="match status" value="1"/>
</dbReference>
<evidence type="ECO:0000256" key="3">
    <source>
        <dbReference type="ARBA" id="ARBA00022694"/>
    </source>
</evidence>
<comment type="subcellular location">
    <subcellularLocation>
        <location evidence="1 6">Nucleus</location>
    </subcellularLocation>
</comment>
<feature type="region of interest" description="Disordered" evidence="8">
    <location>
        <begin position="41"/>
        <end position="94"/>
    </location>
</feature>
<dbReference type="GO" id="GO:0005829">
    <property type="term" value="C:cytosol"/>
    <property type="evidence" value="ECO:0007669"/>
    <property type="project" value="TreeGrafter"/>
</dbReference>
<feature type="repeat" description="WD" evidence="7">
    <location>
        <begin position="325"/>
        <end position="359"/>
    </location>
</feature>
<dbReference type="Proteomes" id="UP001303115">
    <property type="component" value="Unassembled WGS sequence"/>
</dbReference>
<evidence type="ECO:0000313" key="10">
    <source>
        <dbReference type="Proteomes" id="UP001303115"/>
    </source>
</evidence>
<feature type="region of interest" description="Disordered" evidence="8">
    <location>
        <begin position="186"/>
        <end position="227"/>
    </location>
</feature>
<evidence type="ECO:0000256" key="6">
    <source>
        <dbReference type="HAMAP-Rule" id="MF_03056"/>
    </source>
</evidence>
<dbReference type="GO" id="GO:0043527">
    <property type="term" value="C:tRNA methyltransferase complex"/>
    <property type="evidence" value="ECO:0007669"/>
    <property type="project" value="TreeGrafter"/>
</dbReference>
<comment type="similarity">
    <text evidence="6">Belongs to the WD repeat TRM82 family.</text>
</comment>
<dbReference type="InterPro" id="IPR028884">
    <property type="entry name" value="Trm82"/>
</dbReference>
<dbReference type="GO" id="GO:0106004">
    <property type="term" value="P:tRNA (guanine-N7)-methylation"/>
    <property type="evidence" value="ECO:0007669"/>
    <property type="project" value="UniProtKB-UniRule"/>
</dbReference>
<keyword evidence="2 6" id="KW-0853">WD repeat</keyword>
<dbReference type="EMBL" id="MU854325">
    <property type="protein sequence ID" value="KAK4043631.1"/>
    <property type="molecule type" value="Genomic_DNA"/>
</dbReference>
<keyword evidence="4 6" id="KW-0677">Repeat</keyword>